<evidence type="ECO:0000313" key="4">
    <source>
        <dbReference type="Proteomes" id="UP001390339"/>
    </source>
</evidence>
<evidence type="ECO:0000313" key="3">
    <source>
        <dbReference type="EMBL" id="KAK8873515.1"/>
    </source>
</evidence>
<dbReference type="Proteomes" id="UP001390339">
    <property type="component" value="Unassembled WGS sequence"/>
</dbReference>
<proteinExistence type="predicted"/>
<feature type="compositionally biased region" description="Low complexity" evidence="1">
    <location>
        <begin position="265"/>
        <end position="281"/>
    </location>
</feature>
<keyword evidence="2" id="KW-1133">Transmembrane helix</keyword>
<evidence type="ECO:0000256" key="2">
    <source>
        <dbReference type="SAM" id="Phobius"/>
    </source>
</evidence>
<feature type="region of interest" description="Disordered" evidence="1">
    <location>
        <begin position="265"/>
        <end position="289"/>
    </location>
</feature>
<feature type="compositionally biased region" description="Low complexity" evidence="1">
    <location>
        <begin position="129"/>
        <end position="149"/>
    </location>
</feature>
<comment type="caution">
    <text evidence="3">The sequence shown here is derived from an EMBL/GenBank/DDBJ whole genome shotgun (WGS) entry which is preliminary data.</text>
</comment>
<protein>
    <recommendedName>
        <fullName evidence="5">Fucose-specific lectin</fullName>
    </recommendedName>
</protein>
<keyword evidence="2" id="KW-0472">Membrane</keyword>
<gene>
    <name evidence="3" type="ORF">PGQ11_004029</name>
</gene>
<organism evidence="3 4">
    <name type="scientific">Apiospora arundinis</name>
    <dbReference type="NCBI Taxonomy" id="335852"/>
    <lineage>
        <taxon>Eukaryota</taxon>
        <taxon>Fungi</taxon>
        <taxon>Dikarya</taxon>
        <taxon>Ascomycota</taxon>
        <taxon>Pezizomycotina</taxon>
        <taxon>Sordariomycetes</taxon>
        <taxon>Xylariomycetidae</taxon>
        <taxon>Amphisphaeriales</taxon>
        <taxon>Apiosporaceae</taxon>
        <taxon>Apiospora</taxon>
    </lineage>
</organism>
<accession>A0ABR2J6V5</accession>
<feature type="region of interest" description="Disordered" evidence="1">
    <location>
        <begin position="127"/>
        <end position="184"/>
    </location>
</feature>
<dbReference type="SUPFAM" id="SSF89372">
    <property type="entry name" value="Fucose-specific lectin"/>
    <property type="match status" value="1"/>
</dbReference>
<evidence type="ECO:0000256" key="1">
    <source>
        <dbReference type="SAM" id="MobiDB-lite"/>
    </source>
</evidence>
<name>A0ABR2J6V5_9PEZI</name>
<feature type="region of interest" description="Disordered" evidence="1">
    <location>
        <begin position="27"/>
        <end position="72"/>
    </location>
</feature>
<reference evidence="3 4" key="1">
    <citation type="journal article" date="2024" name="IMA Fungus">
        <title>Apiospora arundinis, a panoply of carbohydrate-active enzymes and secondary metabolites.</title>
        <authorList>
            <person name="Sorensen T."/>
            <person name="Petersen C."/>
            <person name="Muurmann A.T."/>
            <person name="Christiansen J.V."/>
            <person name="Brundto M.L."/>
            <person name="Overgaard C.K."/>
            <person name="Boysen A.T."/>
            <person name="Wollenberg R.D."/>
            <person name="Larsen T.O."/>
            <person name="Sorensen J.L."/>
            <person name="Nielsen K.L."/>
            <person name="Sondergaard T.E."/>
        </authorList>
    </citation>
    <scope>NUCLEOTIDE SEQUENCE [LARGE SCALE GENOMIC DNA]</scope>
    <source>
        <strain evidence="3 4">AAU 773</strain>
    </source>
</reference>
<keyword evidence="4" id="KW-1185">Reference proteome</keyword>
<sequence length="638" mass="70173">MSSSREEDPLFDSNKYYFPAGILKPAPIQSGLEVPPQRDENAASPGLQLVPDEQKHSHQDLPGLYGSRSALHPPPVLLPTGQAVHLDEYASQGLQSVDQHYQQQYDEQHQYQHLQFQHDSSHANVQNYQWPSSSQTQQQQSPDQWPIPSTGQGAWGFPYQQHNYHAAPSGDESLPEAVTMPPSETYPGLHPTYYAKPTPSMSGSSEHWLKNETTAMVTPRTPKWRRRPWLLWLGGAIALLAIVGAVVGGVLGVLGSKKAQDEQAAAARPSASALPSPGGSSTEDTVAPPKSIRMHSKLAASAWRGPTDTNYTLRLFYQGPDNIIRFVENTSENKNWTGAVALDTLDYQPLTNGALAAGVYLHSDMWQWELMYIDSNSTIRCQKFDLAGKKIGIKGTKGSMNDYPIKVEPKSKIGVYFPYVISQDADNKLRYTRMLGQNPNDKSAPWWVNETSMNAVGAKNTPVVMLPLAQKYIDPAGFLYRDAQTGRLAAGTNDNIDNGGDIRSNSLPWNQGVRGLGQLPAVPEGSPIAGFAVGRAYDASKMNTYILYLDDKDTVQVVWQDNDTAGWQGPKTYDALGSAEPGTDITCATQGSWDASGINVSKEQNLNRCFFQEKGTGRLKEVWFDGTDWKHVGFVPLP</sequence>
<dbReference type="EMBL" id="JAPCWZ010000003">
    <property type="protein sequence ID" value="KAK8873515.1"/>
    <property type="molecule type" value="Genomic_DNA"/>
</dbReference>
<dbReference type="Gene3D" id="2.120.10.70">
    <property type="entry name" value="Fucose-specific lectin"/>
    <property type="match status" value="1"/>
</dbReference>
<keyword evidence="2" id="KW-0812">Transmembrane</keyword>
<feature type="transmembrane region" description="Helical" evidence="2">
    <location>
        <begin position="229"/>
        <end position="254"/>
    </location>
</feature>
<evidence type="ECO:0008006" key="5">
    <source>
        <dbReference type="Google" id="ProtNLM"/>
    </source>
</evidence>